<proteinExistence type="predicted"/>
<name>A0ABV6L051_9SPHI</name>
<comment type="caution">
    <text evidence="1">The sequence shown here is derived from an EMBL/GenBank/DDBJ whole genome shotgun (WGS) entry which is preliminary data.</text>
</comment>
<keyword evidence="2" id="KW-1185">Reference proteome</keyword>
<organism evidence="1 2">
    <name type="scientific">Mucilaginibacter angelicae</name>
    <dbReference type="NCBI Taxonomy" id="869718"/>
    <lineage>
        <taxon>Bacteria</taxon>
        <taxon>Pseudomonadati</taxon>
        <taxon>Bacteroidota</taxon>
        <taxon>Sphingobacteriia</taxon>
        <taxon>Sphingobacteriales</taxon>
        <taxon>Sphingobacteriaceae</taxon>
        <taxon>Mucilaginibacter</taxon>
    </lineage>
</organism>
<protein>
    <submittedName>
        <fullName evidence="1">Uncharacterized protein</fullName>
    </submittedName>
</protein>
<accession>A0ABV6L051</accession>
<gene>
    <name evidence="1" type="ORF">ACFFGT_02800</name>
</gene>
<evidence type="ECO:0000313" key="2">
    <source>
        <dbReference type="Proteomes" id="UP001589828"/>
    </source>
</evidence>
<evidence type="ECO:0000313" key="1">
    <source>
        <dbReference type="EMBL" id="MFC0513105.1"/>
    </source>
</evidence>
<dbReference type="RefSeq" id="WP_377020978.1">
    <property type="nucleotide sequence ID" value="NZ_JBHLTS010000004.1"/>
</dbReference>
<dbReference type="EMBL" id="JBHLTS010000004">
    <property type="protein sequence ID" value="MFC0513105.1"/>
    <property type="molecule type" value="Genomic_DNA"/>
</dbReference>
<sequence>MIQEIHTIEDVEVFMRDLAKEGVNAHPDELFENYVNIKTNEPTFSAEDATLRNSLMERSFVICKDAGIDIYDFMQEIFLKETGLDKYIPLPSSVRGI</sequence>
<reference evidence="1 2" key="1">
    <citation type="submission" date="2024-09" db="EMBL/GenBank/DDBJ databases">
        <authorList>
            <person name="Sun Q."/>
            <person name="Mori K."/>
        </authorList>
    </citation>
    <scope>NUCLEOTIDE SEQUENCE [LARGE SCALE GENOMIC DNA]</scope>
    <source>
        <strain evidence="1 2">NCAIM B.02415</strain>
    </source>
</reference>
<dbReference type="Proteomes" id="UP001589828">
    <property type="component" value="Unassembled WGS sequence"/>
</dbReference>